<gene>
    <name evidence="2" type="ORF">AFERRI_400081</name>
</gene>
<feature type="region of interest" description="Disordered" evidence="1">
    <location>
        <begin position="56"/>
        <end position="82"/>
    </location>
</feature>
<comment type="caution">
    <text evidence="2">The sequence shown here is derived from an EMBL/GenBank/DDBJ whole genome shotgun (WGS) entry which is preliminary data.</text>
</comment>
<evidence type="ECO:0000313" key="2">
    <source>
        <dbReference type="EMBL" id="CDQ10300.1"/>
    </source>
</evidence>
<protein>
    <submittedName>
        <fullName evidence="2">Uncharacterized protein</fullName>
    </submittedName>
</protein>
<sequence length="82" mass="8942">MRSWHVPMHGQQQARCRQGICRDLPAVVTGIEQMQVKIFTGTERLVADIAGGALGNGQSGELRAQNGQNTFARPADRLAQIK</sequence>
<evidence type="ECO:0000256" key="1">
    <source>
        <dbReference type="SAM" id="MobiDB-lite"/>
    </source>
</evidence>
<organism evidence="2">
    <name type="scientific">Acidithiobacillus ferrivorans</name>
    <dbReference type="NCBI Taxonomy" id="160808"/>
    <lineage>
        <taxon>Bacteria</taxon>
        <taxon>Pseudomonadati</taxon>
        <taxon>Pseudomonadota</taxon>
        <taxon>Acidithiobacillia</taxon>
        <taxon>Acidithiobacillales</taxon>
        <taxon>Acidithiobacillaceae</taxon>
        <taxon>Acidithiobacillus</taxon>
    </lineage>
</organism>
<dbReference type="AlphaFoldDB" id="A0A060UPC7"/>
<reference evidence="2" key="2">
    <citation type="submission" date="2014-07" db="EMBL/GenBank/DDBJ databases">
        <title>Initial genome analysis of the psychrotolerant acidophile Acidithiobacillus ferrivorans CF27: insights into iron and sulfur oxidation pathways and into biofilm formation.</title>
        <authorList>
            <person name="Talla E."/>
            <person name="Hedrich S."/>
            <person name="Mangenot S."/>
            <person name="Ji B."/>
            <person name="Johnson D.B."/>
            <person name="Barbe V."/>
            <person name="Bonnefoy V."/>
        </authorList>
    </citation>
    <scope>NUCLEOTIDE SEQUENCE [LARGE SCALE GENOMIC DNA]</scope>
    <source>
        <strain evidence="2">CF27</strain>
    </source>
</reference>
<accession>A0A060UPC7</accession>
<reference evidence="2" key="1">
    <citation type="submission" date="2014-03" db="EMBL/GenBank/DDBJ databases">
        <authorList>
            <person name="Genoscope - CEA"/>
        </authorList>
    </citation>
    <scope>NUCLEOTIDE SEQUENCE [LARGE SCALE GENOMIC DNA]</scope>
    <source>
        <strain evidence="2">CF27</strain>
    </source>
</reference>
<dbReference type="EMBL" id="CCCS020000035">
    <property type="protein sequence ID" value="CDQ10300.1"/>
    <property type="molecule type" value="Genomic_DNA"/>
</dbReference>
<name>A0A060UPC7_9PROT</name>
<proteinExistence type="predicted"/>